<reference evidence="2" key="2">
    <citation type="submission" date="2014-08" db="EMBL/GenBank/DDBJ databases">
        <title>Exploiting Issatchenkia orientalis SD108 for Succinic Acid Production.</title>
        <authorList>
            <person name="Xiao H."/>
            <person name="Shao Z."/>
            <person name="Jiang Y."/>
            <person name="Dole S."/>
            <person name="Zhao H."/>
        </authorList>
    </citation>
    <scope>NUCLEOTIDE SEQUENCE [LARGE SCALE GENOMIC DNA]</scope>
    <source>
        <strain evidence="2">SD108</strain>
    </source>
</reference>
<dbReference type="EMBL" id="JQFK01000004">
    <property type="protein sequence ID" value="KGK40103.1"/>
    <property type="molecule type" value="Genomic_DNA"/>
</dbReference>
<evidence type="ECO:0000313" key="4">
    <source>
        <dbReference type="Proteomes" id="UP000029867"/>
    </source>
</evidence>
<keyword evidence="6" id="KW-1185">Reference proteome</keyword>
<evidence type="ECO:0000313" key="3">
    <source>
        <dbReference type="EMBL" id="ONH77598.1"/>
    </source>
</evidence>
<dbReference type="Proteomes" id="UP000249293">
    <property type="component" value="Chromosome 5"/>
</dbReference>
<accession>A0A099P4Z0</accession>
<reference evidence="5" key="3">
    <citation type="journal article" date="2017" name="Genome Announc.">
        <title>Genome sequences of Cyberlindnera fabianii 65, Pichia kudriavzevii 129, and Saccharomyces cerevisiae 131 isolated from fermented masau fruits in Zimbabwe.</title>
        <authorList>
            <person name="van Rijswijck I.M.H."/>
            <person name="Derks M.F.L."/>
            <person name="Abee T."/>
            <person name="de Ridder D."/>
            <person name="Smid E.J."/>
        </authorList>
    </citation>
    <scope>NUCLEOTIDE SEQUENCE [LARGE SCALE GENOMIC DNA]</scope>
    <source>
        <strain evidence="5">129</strain>
    </source>
</reference>
<dbReference type="HOGENOM" id="CLU_2146226_0_0_1"/>
<evidence type="ECO:0000313" key="5">
    <source>
        <dbReference type="Proteomes" id="UP000189274"/>
    </source>
</evidence>
<dbReference type="Proteomes" id="UP000189274">
    <property type="component" value="Unassembled WGS sequence"/>
</dbReference>
<dbReference type="Proteomes" id="UP000029867">
    <property type="component" value="Unassembled WGS sequence"/>
</dbReference>
<evidence type="ECO:0000313" key="2">
    <source>
        <dbReference type="EMBL" id="KGK40103.1"/>
    </source>
</evidence>
<dbReference type="VEuPathDB" id="FungiDB:C5L36_0E00340"/>
<reference evidence="1 6" key="5">
    <citation type="submission" date="2018-06" db="EMBL/GenBank/DDBJ databases">
        <title>Population genomics shows no distinction between pathogenic Candida krusei and environmental Pichia kudriavzevii: One species, four names.</title>
        <authorList>
            <person name="Douglass A.P."/>
            <person name="Offei B."/>
            <person name="Braun-Galleani S."/>
            <person name="Coughlan A.Y."/>
            <person name="Martos A."/>
            <person name="Ortiz-Merino R.A."/>
            <person name="Byrne K.P."/>
            <person name="Wolfe K.H."/>
        </authorList>
    </citation>
    <scope>NUCLEOTIDE SEQUENCE [LARGE SCALE GENOMIC DNA]</scope>
    <source>
        <strain evidence="1 6">CBS573</strain>
    </source>
</reference>
<dbReference type="EMBL" id="CP028777">
    <property type="protein sequence ID" value="AWU77965.1"/>
    <property type="molecule type" value="Genomic_DNA"/>
</dbReference>
<reference evidence="4" key="1">
    <citation type="journal article" date="2014" name="Microb. Cell Fact.">
        <title>Exploiting Issatchenkia orientalis SD108 for succinic acid production.</title>
        <authorList>
            <person name="Xiao H."/>
            <person name="Shao Z."/>
            <person name="Jiang Y."/>
            <person name="Dole S."/>
            <person name="Zhao H."/>
        </authorList>
    </citation>
    <scope>NUCLEOTIDE SEQUENCE [LARGE SCALE GENOMIC DNA]</scope>
    <source>
        <strain evidence="4">SD108</strain>
    </source>
</reference>
<sequence>MADSEDAVNDTNINDSDPLDVKSLAANYDNLINTINKETDILAAQVSRHVYERKQISDTEIYKISERLIQMDNLLSRCNDINDNIDKLDQLRVFTIDFNTRLNSLISQLKTK</sequence>
<protein>
    <submittedName>
        <fullName evidence="3">Biogenesis of lysosome-related organelles complex 1 subunit CNL1</fullName>
    </submittedName>
</protein>
<name>A0A099P4Z0_PICKU</name>
<dbReference type="EMBL" id="MQVM01000001">
    <property type="protein sequence ID" value="ONH77598.1"/>
    <property type="molecule type" value="Genomic_DNA"/>
</dbReference>
<organism evidence="2 4">
    <name type="scientific">Pichia kudriavzevii</name>
    <name type="common">Yeast</name>
    <name type="synonym">Issatchenkia orientalis</name>
    <dbReference type="NCBI Taxonomy" id="4909"/>
    <lineage>
        <taxon>Eukaryota</taxon>
        <taxon>Fungi</taxon>
        <taxon>Dikarya</taxon>
        <taxon>Ascomycota</taxon>
        <taxon>Saccharomycotina</taxon>
        <taxon>Pichiomycetes</taxon>
        <taxon>Pichiales</taxon>
        <taxon>Pichiaceae</taxon>
        <taxon>Pichia</taxon>
    </lineage>
</organism>
<evidence type="ECO:0000313" key="1">
    <source>
        <dbReference type="EMBL" id="AWU77965.1"/>
    </source>
</evidence>
<reference evidence="3" key="4">
    <citation type="submission" date="2017-01" db="EMBL/GenBank/DDBJ databases">
        <authorList>
            <person name="Mah S.A."/>
            <person name="Swanson W.J."/>
            <person name="Moy G.W."/>
            <person name="Vacquier V.D."/>
        </authorList>
    </citation>
    <scope>NUCLEOTIDE SEQUENCE [LARGE SCALE GENOMIC DNA]</scope>
    <source>
        <strain evidence="3">129</strain>
    </source>
</reference>
<gene>
    <name evidence="3" type="ORF">BOH78_0338</name>
    <name evidence="1" type="ORF">C5L36_0E00340</name>
    <name evidence="2" type="ORF">JL09_g719</name>
</gene>
<dbReference type="OrthoDB" id="5424991at2759"/>
<evidence type="ECO:0000313" key="6">
    <source>
        <dbReference type="Proteomes" id="UP000249293"/>
    </source>
</evidence>
<proteinExistence type="predicted"/>
<dbReference type="AlphaFoldDB" id="A0A099P4Z0"/>